<dbReference type="PROSITE" id="PS01129">
    <property type="entry name" value="PSI_RLU"/>
    <property type="match status" value="1"/>
</dbReference>
<dbReference type="SMART" id="SM00363">
    <property type="entry name" value="S4"/>
    <property type="match status" value="1"/>
</dbReference>
<comment type="similarity">
    <text evidence="3 9">Belongs to the pseudouridine synthase RluA family.</text>
</comment>
<comment type="catalytic activity">
    <reaction evidence="1">
        <text>uridine(955/2504/2580) in 23S rRNA = pseudouridine(955/2504/2580) in 23S rRNA</text>
        <dbReference type="Rhea" id="RHEA:42528"/>
        <dbReference type="Rhea" id="RHEA-COMP:10099"/>
        <dbReference type="Rhea" id="RHEA-COMP:10100"/>
        <dbReference type="ChEBI" id="CHEBI:65314"/>
        <dbReference type="ChEBI" id="CHEBI:65315"/>
        <dbReference type="EC" id="5.4.99.24"/>
    </reaction>
</comment>
<keyword evidence="12" id="KW-1185">Reference proteome</keyword>
<dbReference type="Pfam" id="PF00849">
    <property type="entry name" value="PseudoU_synth_2"/>
    <property type="match status" value="1"/>
</dbReference>
<evidence type="ECO:0000256" key="9">
    <source>
        <dbReference type="RuleBase" id="RU362028"/>
    </source>
</evidence>
<keyword evidence="5 8" id="KW-0694">RNA-binding</keyword>
<dbReference type="GO" id="GO:0160141">
    <property type="term" value="F:23S rRNA pseudouridine(955/2504/2580) synthase activity"/>
    <property type="evidence" value="ECO:0007669"/>
    <property type="project" value="UniProtKB-EC"/>
</dbReference>
<dbReference type="PROSITE" id="PS50889">
    <property type="entry name" value="S4"/>
    <property type="match status" value="1"/>
</dbReference>
<dbReference type="PANTHER" id="PTHR21600">
    <property type="entry name" value="MITOCHONDRIAL RNA PSEUDOURIDINE SYNTHASE"/>
    <property type="match status" value="1"/>
</dbReference>
<keyword evidence="6 9" id="KW-0413">Isomerase</keyword>
<feature type="domain" description="RNA-binding S4" evidence="10">
    <location>
        <begin position="24"/>
        <end position="85"/>
    </location>
</feature>
<name>A0A7Z0QNT1_9GAMM</name>
<dbReference type="InterPro" id="IPR002942">
    <property type="entry name" value="S4_RNA-bd"/>
</dbReference>
<evidence type="ECO:0000256" key="6">
    <source>
        <dbReference type="ARBA" id="ARBA00023235"/>
    </source>
</evidence>
<dbReference type="InterPro" id="IPR036986">
    <property type="entry name" value="S4_RNA-bd_sf"/>
</dbReference>
<dbReference type="GO" id="GO:0003723">
    <property type="term" value="F:RNA binding"/>
    <property type="evidence" value="ECO:0007669"/>
    <property type="project" value="UniProtKB-KW"/>
</dbReference>
<dbReference type="EMBL" id="JACCJZ010000002">
    <property type="protein sequence ID" value="NYZ61246.1"/>
    <property type="molecule type" value="Genomic_DNA"/>
</dbReference>
<evidence type="ECO:0000256" key="5">
    <source>
        <dbReference type="ARBA" id="ARBA00022884"/>
    </source>
</evidence>
<dbReference type="InterPro" id="IPR006224">
    <property type="entry name" value="PsdUridine_synth_RluA-like_CS"/>
</dbReference>
<dbReference type="SUPFAM" id="SSF55120">
    <property type="entry name" value="Pseudouridine synthase"/>
    <property type="match status" value="1"/>
</dbReference>
<evidence type="ECO:0000256" key="8">
    <source>
        <dbReference type="PROSITE-ProRule" id="PRU00182"/>
    </source>
</evidence>
<sequence>MTDSGSNPTGGVRLVRVPDDRDGQRLDNFLLGQLKGAPRSIIYKIVRSGQVRVNGGRAKAERKLEAGDEVRIPPVRLETPGEAGTPSRGLLAAMEASIVFEDARLLAISKPSGVASHGGSGISFGVIETLRALRPNQSLELVHRLDRDTSGLMVLAKKRSALTQLQALLREDHGAGIRKRYLTLLAGRMPDGTMSVDAPLHVGLRQGGERHVQVNAQGKVSLSHFGVLERRGGHSYCEVRIETGRTHQIRVHAQHIGHPVAGDDKYGDIEVNRRLRDQIGLKRLFLHAASLEFALDDGEAYVLNAPLADDLREALDRLR</sequence>
<evidence type="ECO:0000256" key="3">
    <source>
        <dbReference type="ARBA" id="ARBA00010876"/>
    </source>
</evidence>
<evidence type="ECO:0000313" key="12">
    <source>
        <dbReference type="Proteomes" id="UP000589896"/>
    </source>
</evidence>
<feature type="active site" evidence="7">
    <location>
        <position position="146"/>
    </location>
</feature>
<organism evidence="11 12">
    <name type="scientific">Luteimonas deserti</name>
    <dbReference type="NCBI Taxonomy" id="2752306"/>
    <lineage>
        <taxon>Bacteria</taxon>
        <taxon>Pseudomonadati</taxon>
        <taxon>Pseudomonadota</taxon>
        <taxon>Gammaproteobacteria</taxon>
        <taxon>Lysobacterales</taxon>
        <taxon>Lysobacteraceae</taxon>
        <taxon>Luteimonas</taxon>
    </lineage>
</organism>
<dbReference type="GO" id="GO:0000455">
    <property type="term" value="P:enzyme-directed rRNA pseudouridine synthesis"/>
    <property type="evidence" value="ECO:0007669"/>
    <property type="project" value="UniProtKB-ARBA"/>
</dbReference>
<comment type="catalytic activity">
    <reaction evidence="9">
        <text>a uridine in RNA = a pseudouridine in RNA</text>
        <dbReference type="Rhea" id="RHEA:48348"/>
        <dbReference type="Rhea" id="RHEA-COMP:12068"/>
        <dbReference type="Rhea" id="RHEA-COMP:12069"/>
        <dbReference type="ChEBI" id="CHEBI:65314"/>
        <dbReference type="ChEBI" id="CHEBI:65315"/>
    </reaction>
</comment>
<reference evidence="11 12" key="1">
    <citation type="submission" date="2020-07" db="EMBL/GenBank/DDBJ databases">
        <title>isolation of Luteimonas sp. SJ-16.</title>
        <authorList>
            <person name="Huang X.-X."/>
            <person name="Xu L."/>
            <person name="Sun J.-Q."/>
        </authorList>
    </citation>
    <scope>NUCLEOTIDE SEQUENCE [LARGE SCALE GENOMIC DNA]</scope>
    <source>
        <strain evidence="11 12">SJ-16</strain>
    </source>
</reference>
<dbReference type="SUPFAM" id="SSF55174">
    <property type="entry name" value="Alpha-L RNA-binding motif"/>
    <property type="match status" value="1"/>
</dbReference>
<dbReference type="Gene3D" id="3.30.2350.10">
    <property type="entry name" value="Pseudouridine synthase"/>
    <property type="match status" value="1"/>
</dbReference>
<evidence type="ECO:0000256" key="2">
    <source>
        <dbReference type="ARBA" id="ARBA00002876"/>
    </source>
</evidence>
<dbReference type="CDD" id="cd00165">
    <property type="entry name" value="S4"/>
    <property type="match status" value="1"/>
</dbReference>
<evidence type="ECO:0000256" key="1">
    <source>
        <dbReference type="ARBA" id="ARBA00000381"/>
    </source>
</evidence>
<evidence type="ECO:0000256" key="7">
    <source>
        <dbReference type="PIRSR" id="PIRSR606225-1"/>
    </source>
</evidence>
<dbReference type="PANTHER" id="PTHR21600:SF92">
    <property type="entry name" value="RIBOSOMAL LARGE SUBUNIT PSEUDOURIDINE SYNTHASE C"/>
    <property type="match status" value="1"/>
</dbReference>
<keyword evidence="4" id="KW-0698">rRNA processing</keyword>
<dbReference type="InterPro" id="IPR006225">
    <property type="entry name" value="PsdUridine_synth_RluC/D"/>
</dbReference>
<gene>
    <name evidence="11" type="ORF">H0E82_00510</name>
</gene>
<dbReference type="RefSeq" id="WP_180543021.1">
    <property type="nucleotide sequence ID" value="NZ_JACCJZ010000002.1"/>
</dbReference>
<evidence type="ECO:0000313" key="11">
    <source>
        <dbReference type="EMBL" id="NYZ61246.1"/>
    </source>
</evidence>
<dbReference type="Pfam" id="PF01479">
    <property type="entry name" value="S4"/>
    <property type="match status" value="1"/>
</dbReference>
<dbReference type="InterPro" id="IPR006145">
    <property type="entry name" value="PsdUridine_synth_RsuA/RluA"/>
</dbReference>
<dbReference type="InterPro" id="IPR020103">
    <property type="entry name" value="PsdUridine_synth_cat_dom_sf"/>
</dbReference>
<dbReference type="NCBIfam" id="TIGR00005">
    <property type="entry name" value="rluA_subfam"/>
    <property type="match status" value="1"/>
</dbReference>
<dbReference type="CDD" id="cd02869">
    <property type="entry name" value="PseudoU_synth_RluA_like"/>
    <property type="match status" value="1"/>
</dbReference>
<dbReference type="Proteomes" id="UP000589896">
    <property type="component" value="Unassembled WGS sequence"/>
</dbReference>
<proteinExistence type="inferred from homology"/>
<comment type="function">
    <text evidence="2">Responsible for synthesis of pseudouridine from uracil at positions 955, 2504 and 2580 in 23S ribosomal RNA.</text>
</comment>
<dbReference type="AlphaFoldDB" id="A0A7Z0QNT1"/>
<comment type="caution">
    <text evidence="11">The sequence shown here is derived from an EMBL/GenBank/DDBJ whole genome shotgun (WGS) entry which is preliminary data.</text>
</comment>
<evidence type="ECO:0000259" key="10">
    <source>
        <dbReference type="SMART" id="SM00363"/>
    </source>
</evidence>
<evidence type="ECO:0000256" key="4">
    <source>
        <dbReference type="ARBA" id="ARBA00022552"/>
    </source>
</evidence>
<accession>A0A7Z0QNT1</accession>
<dbReference type="Gene3D" id="3.10.290.10">
    <property type="entry name" value="RNA-binding S4 domain"/>
    <property type="match status" value="1"/>
</dbReference>
<dbReference type="EC" id="5.4.99.-" evidence="9"/>
<dbReference type="InterPro" id="IPR050188">
    <property type="entry name" value="RluA_PseudoU_synthase"/>
</dbReference>
<protein>
    <recommendedName>
        <fullName evidence="9">Pseudouridine synthase</fullName>
        <ecNumber evidence="9">5.4.99.-</ecNumber>
    </recommendedName>
</protein>